<dbReference type="AlphaFoldDB" id="A0A8J3WVA3"/>
<dbReference type="PANTHER" id="PTHR30222:SF18">
    <property type="entry name" value="BIFUNCTIONAL POLYHYDROXYBUTYRATE SYNTHASE _ ABC TRANSPORTER PERIPLASMIC BINDING PROTEIN-RELATED"/>
    <property type="match status" value="1"/>
</dbReference>
<protein>
    <submittedName>
        <fullName evidence="3">Spermidine/putrescine ABC transporter substrate-binding protein</fullName>
    </submittedName>
</protein>
<organism evidence="3 4">
    <name type="scientific">Planobispora takensis</name>
    <dbReference type="NCBI Taxonomy" id="1367882"/>
    <lineage>
        <taxon>Bacteria</taxon>
        <taxon>Bacillati</taxon>
        <taxon>Actinomycetota</taxon>
        <taxon>Actinomycetes</taxon>
        <taxon>Streptosporangiales</taxon>
        <taxon>Streptosporangiaceae</taxon>
        <taxon>Planobispora</taxon>
    </lineage>
</organism>
<feature type="compositionally biased region" description="Polar residues" evidence="2">
    <location>
        <begin position="1"/>
        <end position="18"/>
    </location>
</feature>
<dbReference type="SUPFAM" id="SSF53850">
    <property type="entry name" value="Periplasmic binding protein-like II"/>
    <property type="match status" value="1"/>
</dbReference>
<keyword evidence="1" id="KW-0732">Signal</keyword>
<evidence type="ECO:0000256" key="2">
    <source>
        <dbReference type="SAM" id="MobiDB-lite"/>
    </source>
</evidence>
<evidence type="ECO:0000256" key="1">
    <source>
        <dbReference type="ARBA" id="ARBA00022729"/>
    </source>
</evidence>
<dbReference type="CDD" id="cd13588">
    <property type="entry name" value="PBP2_polyamine_1"/>
    <property type="match status" value="1"/>
</dbReference>
<dbReference type="InterPro" id="IPR006059">
    <property type="entry name" value="SBP"/>
</dbReference>
<dbReference type="Proteomes" id="UP000634476">
    <property type="component" value="Unassembled WGS sequence"/>
</dbReference>
<dbReference type="Gene3D" id="3.40.190.10">
    <property type="entry name" value="Periplasmic binding protein-like II"/>
    <property type="match status" value="2"/>
</dbReference>
<dbReference type="EMBL" id="BOOK01000032">
    <property type="protein sequence ID" value="GII02483.1"/>
    <property type="molecule type" value="Genomic_DNA"/>
</dbReference>
<evidence type="ECO:0000313" key="3">
    <source>
        <dbReference type="EMBL" id="GII02483.1"/>
    </source>
</evidence>
<sequence>MRSTPRPATSRPATSRSATPGPAVPRLVVVLSALALAVAACGSGSEPTGASAAPGQSGFTPPKIEALQSLGTGEGQVNLVHWAGYVEDGSNDPKVDWVTPFEQATGCQVNSKVAGTSDEMVNLMKTGEYDAVSASGDASLRLIAGGDVAPVDTALIPNYADVFEGLKDKPWNSVNGVAYGVPHGRGANLLMWRTDVVKPAPDSWSVVFDPASPYKGKITAYDSPIYIADAAVYLMATKPDLGIKNPYALDDTQFQAAVDLLKQQRQIIGEYWSDYTKEVQAFKSGDSVAGTTWQVIANVAQADKTPVEVTLPKEGATGWSDTWMVAAGAKNPNCAYKWLDWIISPKANAQVAEYFGEAPSNAKSCEMTADPKHCETFHATDEEYFSKVWYWTTPIAQCLDGRTDVKCKDYAEWTRAWTEIKG</sequence>
<comment type="caution">
    <text evidence="3">The sequence shown here is derived from an EMBL/GenBank/DDBJ whole genome shotgun (WGS) entry which is preliminary data.</text>
</comment>
<dbReference type="PANTHER" id="PTHR30222">
    <property type="entry name" value="SPERMIDINE/PUTRESCINE-BINDING PERIPLASMIC PROTEIN"/>
    <property type="match status" value="1"/>
</dbReference>
<gene>
    <name evidence="3" type="ORF">Pta02_44910</name>
</gene>
<feature type="region of interest" description="Disordered" evidence="2">
    <location>
        <begin position="1"/>
        <end position="21"/>
    </location>
</feature>
<name>A0A8J3WVA3_9ACTN</name>
<accession>A0A8J3WVA3</accession>
<dbReference type="Pfam" id="PF13416">
    <property type="entry name" value="SBP_bac_8"/>
    <property type="match status" value="1"/>
</dbReference>
<evidence type="ECO:0000313" key="4">
    <source>
        <dbReference type="Proteomes" id="UP000634476"/>
    </source>
</evidence>
<proteinExistence type="predicted"/>
<keyword evidence="4" id="KW-1185">Reference proteome</keyword>
<dbReference type="RefSeq" id="WP_203876813.1">
    <property type="nucleotide sequence ID" value="NZ_BOOK01000032.1"/>
</dbReference>
<reference evidence="3" key="1">
    <citation type="submission" date="2021-01" db="EMBL/GenBank/DDBJ databases">
        <title>Whole genome shotgun sequence of Planobispora takensis NBRC 109077.</title>
        <authorList>
            <person name="Komaki H."/>
            <person name="Tamura T."/>
        </authorList>
    </citation>
    <scope>NUCLEOTIDE SEQUENCE</scope>
    <source>
        <strain evidence="3">NBRC 109077</strain>
    </source>
</reference>